<dbReference type="HOGENOM" id="CLU_781146_0_0_1"/>
<dbReference type="Proteomes" id="UP000012065">
    <property type="component" value="Unassembled WGS sequence"/>
</dbReference>
<feature type="region of interest" description="Disordered" evidence="1">
    <location>
        <begin position="190"/>
        <end position="224"/>
    </location>
</feature>
<name>M5BIA6_THACB</name>
<feature type="region of interest" description="Disordered" evidence="1">
    <location>
        <begin position="1"/>
        <end position="33"/>
    </location>
</feature>
<protein>
    <submittedName>
        <fullName evidence="2">Uncharacterized protein</fullName>
    </submittedName>
</protein>
<dbReference type="AlphaFoldDB" id="M5BIA6"/>
<evidence type="ECO:0000256" key="1">
    <source>
        <dbReference type="SAM" id="MobiDB-lite"/>
    </source>
</evidence>
<accession>M5BIA6</accession>
<feature type="region of interest" description="Disordered" evidence="1">
    <location>
        <begin position="236"/>
        <end position="327"/>
    </location>
</feature>
<evidence type="ECO:0000313" key="2">
    <source>
        <dbReference type="EMBL" id="CCO26808.1"/>
    </source>
</evidence>
<evidence type="ECO:0000313" key="3">
    <source>
        <dbReference type="Proteomes" id="UP000012065"/>
    </source>
</evidence>
<organism evidence="2 3">
    <name type="scientific">Thanatephorus cucumeris (strain AG1-IB / isolate 7/3/14)</name>
    <name type="common">Lettuce bottom rot fungus</name>
    <name type="synonym">Rhizoctonia solani</name>
    <dbReference type="NCBI Taxonomy" id="1108050"/>
    <lineage>
        <taxon>Eukaryota</taxon>
        <taxon>Fungi</taxon>
        <taxon>Dikarya</taxon>
        <taxon>Basidiomycota</taxon>
        <taxon>Agaricomycotina</taxon>
        <taxon>Agaricomycetes</taxon>
        <taxon>Cantharellales</taxon>
        <taxon>Ceratobasidiaceae</taxon>
        <taxon>Rhizoctonia</taxon>
        <taxon>Rhizoctonia solani AG-1</taxon>
    </lineage>
</organism>
<proteinExistence type="predicted"/>
<gene>
    <name evidence="2" type="ORF">BN14_00839</name>
</gene>
<dbReference type="EMBL" id="CAOJ01001069">
    <property type="protein sequence ID" value="CCO26808.1"/>
    <property type="molecule type" value="Genomic_DNA"/>
</dbReference>
<comment type="caution">
    <text evidence="2">The sequence shown here is derived from an EMBL/GenBank/DDBJ whole genome shotgun (WGS) entry which is preliminary data.</text>
</comment>
<sequence>MSRAKVQGIASRMEPNMVGDGGACSRVHLLPPPPQASLPSSLRHAMVSENQTVRRLPVPPVPALPQAVLDAWQKENDFKSRENNPREHEPREFIIPYVPESKRRKYGYDLAPHPHDAILKGKTLRHAPDSRRLNTRRDIDDQTAEIMREHLGDQGNIHPSALKSGGFHNAMDANYAALDEQLARERVEQRRQQGALDLAMVRKASVQSKRKSSSQTERRGSGATLFLPDFTIIRGSMPLSPGQGIPESPQPESPHATFEWDNHSPFGGPLFAPHWNQNWNNTRPSSIDETQSASRKASQPELEIELVKKPRPSTLPGNAGHTSNLSEAERKRLGVILNPRDVNEVLEKRFGFQRV</sequence>
<feature type="compositionally biased region" description="Polar residues" evidence="1">
    <location>
        <begin position="275"/>
        <end position="297"/>
    </location>
</feature>
<reference evidence="2 3" key="1">
    <citation type="journal article" date="2013" name="J. Biotechnol.">
        <title>Establishment and interpretation of the genome sequence of the phytopathogenic fungus Rhizoctonia solani AG1-IB isolate 7/3/14.</title>
        <authorList>
            <person name="Wibberg D.W."/>
            <person name="Jelonek L.J."/>
            <person name="Rupp O.R."/>
            <person name="Hennig M.H."/>
            <person name="Eikmeyer F.E."/>
            <person name="Goesmann A.G."/>
            <person name="Hartmann A.H."/>
            <person name="Borriss R.B."/>
            <person name="Grosch R.G."/>
            <person name="Puehler A.P."/>
            <person name="Schlueter A.S."/>
        </authorList>
    </citation>
    <scope>NUCLEOTIDE SEQUENCE [LARGE SCALE GENOMIC DNA]</scope>
    <source>
        <strain evidence="3">AG1-IB / isolate 7/3/14</strain>
    </source>
</reference>